<sequence length="185" mass="20854">MARTPSNMIPIGTKAPDFKLLDTVSGKLFTLNELKGLQATVIMFICNHCPFVKHVNNELVTLAKDYKSKGVNFIAISSNDVENYPEDSPELMKQNAINQGFIFPYLYDQTQEVAKAYEAACTPDFYVFDKNLKLVYRGQLDNSRPGNDIPVTGADLRHAIHCIIENKKNTHTQKPSIGCNIKWKE</sequence>
<dbReference type="InterPro" id="IPR047262">
    <property type="entry name" value="PRX-like1"/>
</dbReference>
<dbReference type="SUPFAM" id="SSF52833">
    <property type="entry name" value="Thioredoxin-like"/>
    <property type="match status" value="1"/>
</dbReference>
<evidence type="ECO:0000313" key="2">
    <source>
        <dbReference type="EMBL" id="TYA55991.1"/>
    </source>
</evidence>
<evidence type="ECO:0000313" key="3">
    <source>
        <dbReference type="Proteomes" id="UP000324550"/>
    </source>
</evidence>
<dbReference type="InterPro" id="IPR036249">
    <property type="entry name" value="Thioredoxin-like_sf"/>
</dbReference>
<protein>
    <submittedName>
        <fullName evidence="2">Thioredoxin family protein</fullName>
    </submittedName>
</protein>
<dbReference type="Proteomes" id="UP000324550">
    <property type="component" value="Unassembled WGS sequence"/>
</dbReference>
<comment type="caution">
    <text evidence="2">The sequence shown here is derived from an EMBL/GenBank/DDBJ whole genome shotgun (WGS) entry which is preliminary data.</text>
</comment>
<feature type="domain" description="Thioredoxin" evidence="1">
    <location>
        <begin position="9"/>
        <end position="165"/>
    </location>
</feature>
<evidence type="ECO:0000259" key="1">
    <source>
        <dbReference type="PROSITE" id="PS51352"/>
    </source>
</evidence>
<dbReference type="PANTHER" id="PTHR43640">
    <property type="entry name" value="OS07G0260300 PROTEIN"/>
    <property type="match status" value="1"/>
</dbReference>
<organism evidence="2 3">
    <name type="scientific">Formosa maritima</name>
    <dbReference type="NCBI Taxonomy" id="2592046"/>
    <lineage>
        <taxon>Bacteria</taxon>
        <taxon>Pseudomonadati</taxon>
        <taxon>Bacteroidota</taxon>
        <taxon>Flavobacteriia</taxon>
        <taxon>Flavobacteriales</taxon>
        <taxon>Flavobacteriaceae</taxon>
        <taxon>Formosa</taxon>
    </lineage>
</organism>
<dbReference type="Gene3D" id="3.40.30.10">
    <property type="entry name" value="Glutaredoxin"/>
    <property type="match status" value="1"/>
</dbReference>
<dbReference type="RefSeq" id="WP_148454688.1">
    <property type="nucleotide sequence ID" value="NZ_VSFC01000032.1"/>
</dbReference>
<dbReference type="GO" id="GO:0016491">
    <property type="term" value="F:oxidoreductase activity"/>
    <property type="evidence" value="ECO:0007669"/>
    <property type="project" value="InterPro"/>
</dbReference>
<dbReference type="EMBL" id="VSFC01000032">
    <property type="protein sequence ID" value="TYA55991.1"/>
    <property type="molecule type" value="Genomic_DNA"/>
</dbReference>
<keyword evidence="3" id="KW-1185">Reference proteome</keyword>
<dbReference type="Pfam" id="PF00578">
    <property type="entry name" value="AhpC-TSA"/>
    <property type="match status" value="1"/>
</dbReference>
<dbReference type="GO" id="GO:0016209">
    <property type="term" value="F:antioxidant activity"/>
    <property type="evidence" value="ECO:0007669"/>
    <property type="project" value="InterPro"/>
</dbReference>
<dbReference type="OrthoDB" id="9809746at2"/>
<name>A0A5D0GBA6_9FLAO</name>
<proteinExistence type="predicted"/>
<accession>A0A5D0GBA6</accession>
<dbReference type="PANTHER" id="PTHR43640:SF1">
    <property type="entry name" value="THIOREDOXIN-DEPENDENT PEROXIREDOXIN"/>
    <property type="match status" value="1"/>
</dbReference>
<dbReference type="InterPro" id="IPR013766">
    <property type="entry name" value="Thioredoxin_domain"/>
</dbReference>
<dbReference type="AlphaFoldDB" id="A0A5D0GBA6"/>
<dbReference type="PROSITE" id="PS51352">
    <property type="entry name" value="THIOREDOXIN_2"/>
    <property type="match status" value="1"/>
</dbReference>
<reference evidence="2 3" key="1">
    <citation type="submission" date="2019-08" db="EMBL/GenBank/DDBJ databases">
        <title>Formosa sediminis sp. nov., isolated from marine sediment.</title>
        <authorList>
            <person name="Cao W.R."/>
        </authorList>
    </citation>
    <scope>NUCLEOTIDE SEQUENCE [LARGE SCALE GENOMIC DNA]</scope>
    <source>
        <strain evidence="2 3">1494</strain>
    </source>
</reference>
<gene>
    <name evidence="2" type="ORF">FVF61_06820</name>
</gene>
<dbReference type="CDD" id="cd02969">
    <property type="entry name" value="PRX_like1"/>
    <property type="match status" value="1"/>
</dbReference>
<dbReference type="InterPro" id="IPR000866">
    <property type="entry name" value="AhpC/TSA"/>
</dbReference>